<keyword evidence="3" id="KW-0393">Immunoglobulin domain</keyword>
<evidence type="ECO:0000256" key="3">
    <source>
        <dbReference type="ARBA" id="ARBA00023319"/>
    </source>
</evidence>
<comment type="caution">
    <text evidence="6">The sequence shown here is derived from an EMBL/GenBank/DDBJ whole genome shotgun (WGS) entry which is preliminary data.</text>
</comment>
<dbReference type="PROSITE" id="PS50835">
    <property type="entry name" value="IG_LIKE"/>
    <property type="match status" value="2"/>
</dbReference>
<evidence type="ECO:0000256" key="4">
    <source>
        <dbReference type="SAM" id="Phobius"/>
    </source>
</evidence>
<dbReference type="InterPro" id="IPR050488">
    <property type="entry name" value="Ig_Fc_receptor"/>
</dbReference>
<evidence type="ECO:0000256" key="1">
    <source>
        <dbReference type="ARBA" id="ARBA00022729"/>
    </source>
</evidence>
<sequence>MTMTCDVGSTIGEGMDYIWYKDNSPVHNGKSYTIQDAETSHSGSYQCQTRPGEISDPVTLDVHFNSWLILQTPLYVYEGDDINIRCHHYPGHKGGRTIFFKDNEVLRDWGDDAEYNISKVTRTTAGTYRCRKKVNNSRSIQQYTDEVYMSVQVIFTTPTMKVIPGRVSLDDNMTLTCETRLHPSKKNTRLQFAFYKDGQTVREFGFSRNYKVYSVQMKDYGKYFCLISTSGNRIMKRSAENFIQAEGFIGHMGYTRLNIIRLILSGSVIITGALFVFYHIKWMKSMEEAAAPSTT</sequence>
<evidence type="ECO:0000313" key="6">
    <source>
        <dbReference type="EMBL" id="KAG8560152.1"/>
    </source>
</evidence>
<dbReference type="EMBL" id="WNYA01000007">
    <property type="protein sequence ID" value="KAG8560152.1"/>
    <property type="molecule type" value="Genomic_DNA"/>
</dbReference>
<dbReference type="GO" id="GO:0007166">
    <property type="term" value="P:cell surface receptor signaling pathway"/>
    <property type="evidence" value="ECO:0007669"/>
    <property type="project" value="TreeGrafter"/>
</dbReference>
<dbReference type="Pfam" id="PF13895">
    <property type="entry name" value="Ig_2"/>
    <property type="match status" value="1"/>
</dbReference>
<reference evidence="6" key="1">
    <citation type="thesis" date="2020" institute="ProQuest LLC" country="789 East Eisenhower Parkway, Ann Arbor, MI, USA">
        <title>Comparative Genomics and Chromosome Evolution.</title>
        <authorList>
            <person name="Mudd A.B."/>
        </authorList>
    </citation>
    <scope>NUCLEOTIDE SEQUENCE</scope>
    <source>
        <strain evidence="6">237g6f4</strain>
        <tissue evidence="6">Blood</tissue>
    </source>
</reference>
<protein>
    <recommendedName>
        <fullName evidence="5">Ig-like domain-containing protein</fullName>
    </recommendedName>
</protein>
<dbReference type="InterPro" id="IPR013151">
    <property type="entry name" value="Immunoglobulin_dom"/>
</dbReference>
<keyword evidence="4" id="KW-0812">Transmembrane</keyword>
<dbReference type="InterPro" id="IPR003599">
    <property type="entry name" value="Ig_sub"/>
</dbReference>
<dbReference type="SUPFAM" id="SSF48726">
    <property type="entry name" value="Immunoglobulin"/>
    <property type="match status" value="3"/>
</dbReference>
<evidence type="ECO:0000256" key="2">
    <source>
        <dbReference type="ARBA" id="ARBA00023157"/>
    </source>
</evidence>
<dbReference type="Pfam" id="PF00047">
    <property type="entry name" value="ig"/>
    <property type="match status" value="1"/>
</dbReference>
<evidence type="ECO:0000259" key="5">
    <source>
        <dbReference type="PROSITE" id="PS50835"/>
    </source>
</evidence>
<feature type="transmembrane region" description="Helical" evidence="4">
    <location>
        <begin position="259"/>
        <end position="278"/>
    </location>
</feature>
<dbReference type="GO" id="GO:0004888">
    <property type="term" value="F:transmembrane signaling receptor activity"/>
    <property type="evidence" value="ECO:0007669"/>
    <property type="project" value="TreeGrafter"/>
</dbReference>
<dbReference type="Proteomes" id="UP000824782">
    <property type="component" value="Unassembled WGS sequence"/>
</dbReference>
<organism evidence="6 7">
    <name type="scientific">Engystomops pustulosus</name>
    <name type="common">Tungara frog</name>
    <name type="synonym">Physalaemus pustulosus</name>
    <dbReference type="NCBI Taxonomy" id="76066"/>
    <lineage>
        <taxon>Eukaryota</taxon>
        <taxon>Metazoa</taxon>
        <taxon>Chordata</taxon>
        <taxon>Craniata</taxon>
        <taxon>Vertebrata</taxon>
        <taxon>Euteleostomi</taxon>
        <taxon>Amphibia</taxon>
        <taxon>Batrachia</taxon>
        <taxon>Anura</taxon>
        <taxon>Neobatrachia</taxon>
        <taxon>Hyloidea</taxon>
        <taxon>Leptodactylidae</taxon>
        <taxon>Leiuperinae</taxon>
        <taxon>Engystomops</taxon>
    </lineage>
</organism>
<evidence type="ECO:0000313" key="7">
    <source>
        <dbReference type="Proteomes" id="UP000824782"/>
    </source>
</evidence>
<name>A0AAV7AG08_ENGPU</name>
<dbReference type="SMART" id="SM00409">
    <property type="entry name" value="IG"/>
    <property type="match status" value="3"/>
</dbReference>
<dbReference type="Gene3D" id="2.60.40.10">
    <property type="entry name" value="Immunoglobulins"/>
    <property type="match status" value="3"/>
</dbReference>
<dbReference type="InterPro" id="IPR013783">
    <property type="entry name" value="Ig-like_fold"/>
</dbReference>
<gene>
    <name evidence="6" type="ORF">GDO81_014813</name>
</gene>
<dbReference type="InterPro" id="IPR007110">
    <property type="entry name" value="Ig-like_dom"/>
</dbReference>
<keyword evidence="7" id="KW-1185">Reference proteome</keyword>
<dbReference type="PANTHER" id="PTHR11481">
    <property type="entry name" value="IMMUNOGLOBULIN FC RECEPTOR"/>
    <property type="match status" value="1"/>
</dbReference>
<dbReference type="AlphaFoldDB" id="A0AAV7AG08"/>
<keyword evidence="2" id="KW-1015">Disulfide bond</keyword>
<dbReference type="InterPro" id="IPR036179">
    <property type="entry name" value="Ig-like_dom_sf"/>
</dbReference>
<feature type="domain" description="Ig-like" evidence="5">
    <location>
        <begin position="158"/>
        <end position="240"/>
    </location>
</feature>
<proteinExistence type="predicted"/>
<accession>A0AAV7AG08</accession>
<dbReference type="GO" id="GO:0009897">
    <property type="term" value="C:external side of plasma membrane"/>
    <property type="evidence" value="ECO:0007669"/>
    <property type="project" value="TreeGrafter"/>
</dbReference>
<feature type="domain" description="Ig-like" evidence="5">
    <location>
        <begin position="1"/>
        <end position="59"/>
    </location>
</feature>
<dbReference type="PANTHER" id="PTHR11481:SF64">
    <property type="entry name" value="FC RECEPTOR-LIKE PROTEIN 4"/>
    <property type="match status" value="1"/>
</dbReference>
<keyword evidence="4" id="KW-0472">Membrane</keyword>
<keyword evidence="1" id="KW-0732">Signal</keyword>
<keyword evidence="4" id="KW-1133">Transmembrane helix</keyword>
<dbReference type="GO" id="GO:0006955">
    <property type="term" value="P:immune response"/>
    <property type="evidence" value="ECO:0007669"/>
    <property type="project" value="TreeGrafter"/>
</dbReference>